<reference evidence="2" key="1">
    <citation type="journal article" date="2024" name="Proc. Natl. Acad. Sci. U.S.A.">
        <title>Extraordinary preservation of gene collinearity over three hundred million years revealed in homosporous lycophytes.</title>
        <authorList>
            <person name="Li C."/>
            <person name="Wickell D."/>
            <person name="Kuo L.Y."/>
            <person name="Chen X."/>
            <person name="Nie B."/>
            <person name="Liao X."/>
            <person name="Peng D."/>
            <person name="Ji J."/>
            <person name="Jenkins J."/>
            <person name="Williams M."/>
            <person name="Shu S."/>
            <person name="Plott C."/>
            <person name="Barry K."/>
            <person name="Rajasekar S."/>
            <person name="Grimwood J."/>
            <person name="Han X."/>
            <person name="Sun S."/>
            <person name="Hou Z."/>
            <person name="He W."/>
            <person name="Dai G."/>
            <person name="Sun C."/>
            <person name="Schmutz J."/>
            <person name="Leebens-Mack J.H."/>
            <person name="Li F.W."/>
            <person name="Wang L."/>
        </authorList>
    </citation>
    <scope>NUCLEOTIDE SEQUENCE [LARGE SCALE GENOMIC DNA]</scope>
    <source>
        <strain evidence="2">cv. PW_Plant_1</strain>
    </source>
</reference>
<evidence type="ECO:0000313" key="2">
    <source>
        <dbReference type="Proteomes" id="UP001162992"/>
    </source>
</evidence>
<sequence>MSKSIDCTMINEGHNLAQVSYFLQGCFMLNLRGTRGQLFLQKGLLFSLQITARLIVGTNFQISCEEFIVHAVFSNFSVAMPRMCAAKSGPVLLPSNVWNKF</sequence>
<proteinExistence type="predicted"/>
<dbReference type="Proteomes" id="UP001162992">
    <property type="component" value="Chromosome 7"/>
</dbReference>
<gene>
    <name evidence="1" type="ORF">O6H91_07G130900</name>
</gene>
<evidence type="ECO:0000313" key="1">
    <source>
        <dbReference type="EMBL" id="KAJ7551028.1"/>
    </source>
</evidence>
<comment type="caution">
    <text evidence="1">The sequence shown here is derived from an EMBL/GenBank/DDBJ whole genome shotgun (WGS) entry which is preliminary data.</text>
</comment>
<organism evidence="1 2">
    <name type="scientific">Diphasiastrum complanatum</name>
    <name type="common">Issler's clubmoss</name>
    <name type="synonym">Lycopodium complanatum</name>
    <dbReference type="NCBI Taxonomy" id="34168"/>
    <lineage>
        <taxon>Eukaryota</taxon>
        <taxon>Viridiplantae</taxon>
        <taxon>Streptophyta</taxon>
        <taxon>Embryophyta</taxon>
        <taxon>Tracheophyta</taxon>
        <taxon>Lycopodiopsida</taxon>
        <taxon>Lycopodiales</taxon>
        <taxon>Lycopodiaceae</taxon>
        <taxon>Lycopodioideae</taxon>
        <taxon>Diphasiastrum</taxon>
    </lineage>
</organism>
<dbReference type="EMBL" id="CM055098">
    <property type="protein sequence ID" value="KAJ7551028.1"/>
    <property type="molecule type" value="Genomic_DNA"/>
</dbReference>
<keyword evidence="2" id="KW-1185">Reference proteome</keyword>
<protein>
    <submittedName>
        <fullName evidence="1">Uncharacterized protein</fullName>
    </submittedName>
</protein>
<accession>A0ACC2D9V9</accession>
<name>A0ACC2D9V9_DIPCM</name>